<feature type="transmembrane region" description="Helical" evidence="1">
    <location>
        <begin position="44"/>
        <end position="66"/>
    </location>
</feature>
<keyword evidence="1" id="KW-0812">Transmembrane</keyword>
<name>A0A8H9ISW8_9PSEU</name>
<evidence type="ECO:0000313" key="2">
    <source>
        <dbReference type="EMBL" id="GHF37502.1"/>
    </source>
</evidence>
<comment type="caution">
    <text evidence="2">The sequence shown here is derived from an EMBL/GenBank/DDBJ whole genome shotgun (WGS) entry which is preliminary data.</text>
</comment>
<accession>A0A8H9ISW8</accession>
<keyword evidence="1" id="KW-1133">Transmembrane helix</keyword>
<evidence type="ECO:0000313" key="3">
    <source>
        <dbReference type="Proteomes" id="UP000658656"/>
    </source>
</evidence>
<protein>
    <submittedName>
        <fullName evidence="2">Uncharacterized protein</fullName>
    </submittedName>
</protein>
<keyword evidence="3" id="KW-1185">Reference proteome</keyword>
<keyword evidence="1" id="KW-0472">Membrane</keyword>
<sequence length="72" mass="7833">MSERTRFRFVPATRNSCLLFLLVGVLLLASDIWQLSTQDARVPVFTIIAAVAAVALIVLAVVGLAVPRLRGR</sequence>
<proteinExistence type="predicted"/>
<dbReference type="Proteomes" id="UP000658656">
    <property type="component" value="Unassembled WGS sequence"/>
</dbReference>
<evidence type="ECO:0000256" key="1">
    <source>
        <dbReference type="SAM" id="Phobius"/>
    </source>
</evidence>
<gene>
    <name evidence="2" type="ORF">GCM10017566_08350</name>
</gene>
<dbReference type="RefSeq" id="WP_145934539.1">
    <property type="nucleotide sequence ID" value="NZ_BNAV01000001.1"/>
</dbReference>
<dbReference type="AlphaFoldDB" id="A0A8H9ISW8"/>
<reference evidence="2" key="1">
    <citation type="journal article" date="2014" name="Int. J. Syst. Evol. Microbiol.">
        <title>Complete genome sequence of Corynebacterium casei LMG S-19264T (=DSM 44701T), isolated from a smear-ripened cheese.</title>
        <authorList>
            <consortium name="US DOE Joint Genome Institute (JGI-PGF)"/>
            <person name="Walter F."/>
            <person name="Albersmeier A."/>
            <person name="Kalinowski J."/>
            <person name="Ruckert C."/>
        </authorList>
    </citation>
    <scope>NUCLEOTIDE SEQUENCE</scope>
    <source>
        <strain evidence="2">CGMCC 4.7679</strain>
    </source>
</reference>
<dbReference type="EMBL" id="BNAV01000001">
    <property type="protein sequence ID" value="GHF37502.1"/>
    <property type="molecule type" value="Genomic_DNA"/>
</dbReference>
<organism evidence="2 3">
    <name type="scientific">Amycolatopsis bartoniae</name>
    <dbReference type="NCBI Taxonomy" id="941986"/>
    <lineage>
        <taxon>Bacteria</taxon>
        <taxon>Bacillati</taxon>
        <taxon>Actinomycetota</taxon>
        <taxon>Actinomycetes</taxon>
        <taxon>Pseudonocardiales</taxon>
        <taxon>Pseudonocardiaceae</taxon>
        <taxon>Amycolatopsis</taxon>
    </lineage>
</organism>
<reference evidence="2" key="2">
    <citation type="submission" date="2020-09" db="EMBL/GenBank/DDBJ databases">
        <authorList>
            <person name="Sun Q."/>
            <person name="Zhou Y."/>
        </authorList>
    </citation>
    <scope>NUCLEOTIDE SEQUENCE</scope>
    <source>
        <strain evidence="2">CGMCC 4.7679</strain>
    </source>
</reference>